<protein>
    <submittedName>
        <fullName evidence="6">LuxR C-terminal-related transcriptional regulator</fullName>
    </submittedName>
</protein>
<keyword evidence="1" id="KW-0805">Transcription regulation</keyword>
<dbReference type="PANTHER" id="PTHR44688">
    <property type="entry name" value="DNA-BINDING TRANSCRIPTIONAL ACTIVATOR DEVR_DOSR"/>
    <property type="match status" value="1"/>
</dbReference>
<reference evidence="7" key="1">
    <citation type="journal article" date="2019" name="Int. J. Syst. Evol. Microbiol.">
        <title>The Global Catalogue of Microorganisms (GCM) 10K type strain sequencing project: providing services to taxonomists for standard genome sequencing and annotation.</title>
        <authorList>
            <consortium name="The Broad Institute Genomics Platform"/>
            <consortium name="The Broad Institute Genome Sequencing Center for Infectious Disease"/>
            <person name="Wu L."/>
            <person name="Ma J."/>
        </authorList>
    </citation>
    <scope>NUCLEOTIDE SEQUENCE [LARGE SCALE GENOMIC DNA]</scope>
    <source>
        <strain evidence="7">CCUG 59778</strain>
    </source>
</reference>
<dbReference type="Pfam" id="PF00196">
    <property type="entry name" value="GerE"/>
    <property type="match status" value="1"/>
</dbReference>
<organism evidence="6 7">
    <name type="scientific">Actinokineospora guangxiensis</name>
    <dbReference type="NCBI Taxonomy" id="1490288"/>
    <lineage>
        <taxon>Bacteria</taxon>
        <taxon>Bacillati</taxon>
        <taxon>Actinomycetota</taxon>
        <taxon>Actinomycetes</taxon>
        <taxon>Pseudonocardiales</taxon>
        <taxon>Pseudonocardiaceae</taxon>
        <taxon>Actinokineospora</taxon>
    </lineage>
</organism>
<dbReference type="RefSeq" id="WP_378244575.1">
    <property type="nucleotide sequence ID" value="NZ_JBHSKF010000002.1"/>
</dbReference>
<comment type="caution">
    <text evidence="6">The sequence shown here is derived from an EMBL/GenBank/DDBJ whole genome shotgun (WGS) entry which is preliminary data.</text>
</comment>
<evidence type="ECO:0000256" key="4">
    <source>
        <dbReference type="SAM" id="MobiDB-lite"/>
    </source>
</evidence>
<evidence type="ECO:0000256" key="1">
    <source>
        <dbReference type="ARBA" id="ARBA00023015"/>
    </source>
</evidence>
<dbReference type="SUPFAM" id="SSF46894">
    <property type="entry name" value="C-terminal effector domain of the bipartite response regulators"/>
    <property type="match status" value="1"/>
</dbReference>
<evidence type="ECO:0000313" key="6">
    <source>
        <dbReference type="EMBL" id="MFC5286545.1"/>
    </source>
</evidence>
<dbReference type="PANTHER" id="PTHR44688:SF16">
    <property type="entry name" value="DNA-BINDING TRANSCRIPTIONAL ACTIVATOR DEVR_DOSR"/>
    <property type="match status" value="1"/>
</dbReference>
<dbReference type="CDD" id="cd06170">
    <property type="entry name" value="LuxR_C_like"/>
    <property type="match status" value="1"/>
</dbReference>
<name>A0ABW0EKX2_9PSEU</name>
<evidence type="ECO:0000256" key="3">
    <source>
        <dbReference type="ARBA" id="ARBA00023163"/>
    </source>
</evidence>
<dbReference type="Proteomes" id="UP001596157">
    <property type="component" value="Unassembled WGS sequence"/>
</dbReference>
<dbReference type="InterPro" id="IPR016032">
    <property type="entry name" value="Sig_transdc_resp-reg_C-effctor"/>
</dbReference>
<evidence type="ECO:0000313" key="7">
    <source>
        <dbReference type="Proteomes" id="UP001596157"/>
    </source>
</evidence>
<proteinExistence type="predicted"/>
<dbReference type="InterPro" id="IPR036388">
    <property type="entry name" value="WH-like_DNA-bd_sf"/>
</dbReference>
<evidence type="ECO:0000259" key="5">
    <source>
        <dbReference type="PROSITE" id="PS50043"/>
    </source>
</evidence>
<keyword evidence="7" id="KW-1185">Reference proteome</keyword>
<dbReference type="EMBL" id="JBHSKF010000002">
    <property type="protein sequence ID" value="MFC5286545.1"/>
    <property type="molecule type" value="Genomic_DNA"/>
</dbReference>
<keyword evidence="2" id="KW-0238">DNA-binding</keyword>
<sequence length="99" mass="10844">MTLPGLDTAESALPTTDSAHLSHREREVLDLLVKGLTNRALGRRLGISERTVREHIARIFLKLRVGSRVEAAVIATQWRLAAAPAHGMTANSRMAGHNR</sequence>
<dbReference type="PROSITE" id="PS50043">
    <property type="entry name" value="HTH_LUXR_2"/>
    <property type="match status" value="1"/>
</dbReference>
<dbReference type="Gene3D" id="1.10.10.10">
    <property type="entry name" value="Winged helix-like DNA-binding domain superfamily/Winged helix DNA-binding domain"/>
    <property type="match status" value="1"/>
</dbReference>
<feature type="region of interest" description="Disordered" evidence="4">
    <location>
        <begin position="1"/>
        <end position="21"/>
    </location>
</feature>
<evidence type="ECO:0000256" key="2">
    <source>
        <dbReference type="ARBA" id="ARBA00023125"/>
    </source>
</evidence>
<accession>A0ABW0EKX2</accession>
<dbReference type="SMART" id="SM00421">
    <property type="entry name" value="HTH_LUXR"/>
    <property type="match status" value="1"/>
</dbReference>
<keyword evidence="3" id="KW-0804">Transcription</keyword>
<feature type="domain" description="HTH luxR-type" evidence="5">
    <location>
        <begin position="14"/>
        <end position="79"/>
    </location>
</feature>
<dbReference type="PRINTS" id="PR00038">
    <property type="entry name" value="HTHLUXR"/>
</dbReference>
<gene>
    <name evidence="6" type="ORF">ACFPM7_05730</name>
</gene>
<dbReference type="InterPro" id="IPR000792">
    <property type="entry name" value="Tscrpt_reg_LuxR_C"/>
</dbReference>